<evidence type="ECO:0000259" key="2">
    <source>
        <dbReference type="Pfam" id="PF21368"/>
    </source>
</evidence>
<dbReference type="GO" id="GO:0006397">
    <property type="term" value="P:mRNA processing"/>
    <property type="evidence" value="ECO:0007669"/>
    <property type="project" value="InterPro"/>
</dbReference>
<evidence type="ECO:0000259" key="1">
    <source>
        <dbReference type="Pfam" id="PF01348"/>
    </source>
</evidence>
<dbReference type="Pfam" id="PF21368">
    <property type="entry name" value="AI2M-like_HNH"/>
    <property type="match status" value="1"/>
</dbReference>
<dbReference type="KEGG" id="psuu:Psuf_010070"/>
<feature type="domain" description="AI2M/AI1M-like HNH endonuclease" evidence="2">
    <location>
        <begin position="152"/>
        <end position="201"/>
    </location>
</feature>
<protein>
    <submittedName>
        <fullName evidence="3">Uncharacterized protein</fullName>
    </submittedName>
</protein>
<dbReference type="Proteomes" id="UP000503011">
    <property type="component" value="Chromosome"/>
</dbReference>
<name>A0A6F8YC35_9ACTN</name>
<accession>A0A6F8YC35</accession>
<dbReference type="Pfam" id="PF01348">
    <property type="entry name" value="Intron_maturas2"/>
    <property type="match status" value="1"/>
</dbReference>
<gene>
    <name evidence="3" type="ORF">Psuf_010070</name>
</gene>
<evidence type="ECO:0000313" key="3">
    <source>
        <dbReference type="EMBL" id="BCB83694.1"/>
    </source>
</evidence>
<dbReference type="EMBL" id="AP022871">
    <property type="protein sequence ID" value="BCB83694.1"/>
    <property type="molecule type" value="Genomic_DNA"/>
</dbReference>
<dbReference type="RefSeq" id="WP_232074559.1">
    <property type="nucleotide sequence ID" value="NZ_AP022871.1"/>
</dbReference>
<dbReference type="AlphaFoldDB" id="A0A6F8YC35"/>
<sequence length="214" mass="24553">MIKAKSRPFLKHGKPERRPDLMNLTDSRIIGVYGAQWRGYLQYYLLAHNVWQLNRLQWVMLTSMLKTLAGKHRSTVSKMARTYQATTDTRHGPRVCFQTSVERAGRPPLVTRFGGIPLKRQKKAVLDDRPPAPMAGRRHSSELLARLHCGRCELCEQRADVHVHHISKLADLAASGQPQPQWTQLMVRKRRKTLIVCPTCHDHIHHQQPANTPT</sequence>
<dbReference type="InterPro" id="IPR049030">
    <property type="entry name" value="AI2M-like_HNH"/>
</dbReference>
<proteinExistence type="predicted"/>
<reference evidence="3 4" key="1">
    <citation type="submission" date="2020-03" db="EMBL/GenBank/DDBJ databases">
        <title>Whole genome shotgun sequence of Phytohabitans suffuscus NBRC 105367.</title>
        <authorList>
            <person name="Komaki H."/>
            <person name="Tamura T."/>
        </authorList>
    </citation>
    <scope>NUCLEOTIDE SEQUENCE [LARGE SCALE GENOMIC DNA]</scope>
    <source>
        <strain evidence="3 4">NBRC 105367</strain>
    </source>
</reference>
<dbReference type="GO" id="GO:0005737">
    <property type="term" value="C:cytoplasm"/>
    <property type="evidence" value="ECO:0007669"/>
    <property type="project" value="UniProtKB-ARBA"/>
</dbReference>
<feature type="domain" description="Domain X" evidence="1">
    <location>
        <begin position="10"/>
        <end position="80"/>
    </location>
</feature>
<keyword evidence="4" id="KW-1185">Reference proteome</keyword>
<organism evidence="3 4">
    <name type="scientific">Phytohabitans suffuscus</name>
    <dbReference type="NCBI Taxonomy" id="624315"/>
    <lineage>
        <taxon>Bacteria</taxon>
        <taxon>Bacillati</taxon>
        <taxon>Actinomycetota</taxon>
        <taxon>Actinomycetes</taxon>
        <taxon>Micromonosporales</taxon>
        <taxon>Micromonosporaceae</taxon>
    </lineage>
</organism>
<evidence type="ECO:0000313" key="4">
    <source>
        <dbReference type="Proteomes" id="UP000503011"/>
    </source>
</evidence>
<dbReference type="InterPro" id="IPR024937">
    <property type="entry name" value="Domain_X"/>
</dbReference>
<reference evidence="3 4" key="2">
    <citation type="submission" date="2020-03" db="EMBL/GenBank/DDBJ databases">
        <authorList>
            <person name="Ichikawa N."/>
            <person name="Kimura A."/>
            <person name="Kitahashi Y."/>
            <person name="Uohara A."/>
        </authorList>
    </citation>
    <scope>NUCLEOTIDE SEQUENCE [LARGE SCALE GENOMIC DNA]</scope>
    <source>
        <strain evidence="3 4">NBRC 105367</strain>
    </source>
</reference>